<dbReference type="Pfam" id="PF19312">
    <property type="entry name" value="NtrY_N"/>
    <property type="match status" value="1"/>
</dbReference>
<dbReference type="SUPFAM" id="SSF55874">
    <property type="entry name" value="ATPase domain of HSP90 chaperone/DNA topoisomerase II/histidine kinase"/>
    <property type="match status" value="1"/>
</dbReference>
<keyword evidence="8 13" id="KW-0418">Kinase</keyword>
<dbReference type="OrthoDB" id="9776727at2"/>
<dbReference type="InterPro" id="IPR004358">
    <property type="entry name" value="Sig_transdc_His_kin-like_C"/>
</dbReference>
<dbReference type="SUPFAM" id="SSF47384">
    <property type="entry name" value="Homodimeric domain of signal transducing histidine kinase"/>
    <property type="match status" value="1"/>
</dbReference>
<dbReference type="InterPro" id="IPR000014">
    <property type="entry name" value="PAS"/>
</dbReference>
<dbReference type="GO" id="GO:0005886">
    <property type="term" value="C:plasma membrane"/>
    <property type="evidence" value="ECO:0007669"/>
    <property type="project" value="UniProtKB-SubCell"/>
</dbReference>
<feature type="transmembrane region" description="Helical" evidence="15">
    <location>
        <begin position="61"/>
        <end position="85"/>
    </location>
</feature>
<dbReference type="EMBL" id="NWTK01000015">
    <property type="protein sequence ID" value="PKR50718.1"/>
    <property type="molecule type" value="Genomic_DNA"/>
</dbReference>
<dbReference type="Pfam" id="PF02518">
    <property type="entry name" value="HATPase_c"/>
    <property type="match status" value="1"/>
</dbReference>
<dbReference type="SUPFAM" id="SSF158472">
    <property type="entry name" value="HAMP domain-like"/>
    <property type="match status" value="1"/>
</dbReference>
<evidence type="ECO:0000256" key="7">
    <source>
        <dbReference type="ARBA" id="ARBA00022741"/>
    </source>
</evidence>
<evidence type="ECO:0000256" key="2">
    <source>
        <dbReference type="ARBA" id="ARBA00004651"/>
    </source>
</evidence>
<gene>
    <name evidence="18" type="ORF">COO20_19960</name>
</gene>
<dbReference type="InterPro" id="IPR003661">
    <property type="entry name" value="HisK_dim/P_dom"/>
</dbReference>
<dbReference type="InterPro" id="IPR045671">
    <property type="entry name" value="NtrY-like_N"/>
</dbReference>
<keyword evidence="4" id="KW-0597">Phosphoprotein</keyword>
<evidence type="ECO:0000259" key="16">
    <source>
        <dbReference type="PROSITE" id="PS50109"/>
    </source>
</evidence>
<dbReference type="RefSeq" id="WP_101269784.1">
    <property type="nucleotide sequence ID" value="NZ_NWTK01000015.1"/>
</dbReference>
<evidence type="ECO:0000256" key="8">
    <source>
        <dbReference type="ARBA" id="ARBA00022777"/>
    </source>
</evidence>
<evidence type="ECO:0000256" key="13">
    <source>
        <dbReference type="PIRNR" id="PIRNR037532"/>
    </source>
</evidence>
<dbReference type="InterPro" id="IPR036097">
    <property type="entry name" value="HisK_dim/P_sf"/>
</dbReference>
<dbReference type="Pfam" id="PF00672">
    <property type="entry name" value="HAMP"/>
    <property type="match status" value="1"/>
</dbReference>
<dbReference type="InterPro" id="IPR035965">
    <property type="entry name" value="PAS-like_dom_sf"/>
</dbReference>
<evidence type="ECO:0000256" key="6">
    <source>
        <dbReference type="ARBA" id="ARBA00022692"/>
    </source>
</evidence>
<dbReference type="GO" id="GO:0005524">
    <property type="term" value="F:ATP binding"/>
    <property type="evidence" value="ECO:0007669"/>
    <property type="project" value="UniProtKB-UniRule"/>
</dbReference>
<dbReference type="CDD" id="cd00082">
    <property type="entry name" value="HisKA"/>
    <property type="match status" value="1"/>
</dbReference>
<dbReference type="GO" id="GO:0000155">
    <property type="term" value="F:phosphorelay sensor kinase activity"/>
    <property type="evidence" value="ECO:0007669"/>
    <property type="project" value="InterPro"/>
</dbReference>
<dbReference type="InterPro" id="IPR036890">
    <property type="entry name" value="HATPase_C_sf"/>
</dbReference>
<feature type="transmembrane region" description="Helical" evidence="15">
    <location>
        <begin position="105"/>
        <end position="131"/>
    </location>
</feature>
<feature type="domain" description="HAMP" evidence="17">
    <location>
        <begin position="328"/>
        <end position="381"/>
    </location>
</feature>
<dbReference type="InterPro" id="IPR013767">
    <property type="entry name" value="PAS_fold"/>
</dbReference>
<evidence type="ECO:0000313" key="19">
    <source>
        <dbReference type="Proteomes" id="UP000233597"/>
    </source>
</evidence>
<comment type="caution">
    <text evidence="18">The sequence shown here is derived from an EMBL/GenBank/DDBJ whole genome shotgun (WGS) entry which is preliminary data.</text>
</comment>
<reference evidence="18 19" key="1">
    <citation type="submission" date="2017-09" db="EMBL/GenBank/DDBJ databases">
        <title>Biodiversity and function of Thalassospira species in the particle-attached aromatic-hydrocarbon-degrading consortia from the surface seawater of the South China Sea.</title>
        <authorList>
            <person name="Dong C."/>
            <person name="Liu R."/>
            <person name="Shao Z."/>
        </authorList>
    </citation>
    <scope>NUCLEOTIDE SEQUENCE [LARGE SCALE GENOMIC DNA]</scope>
    <source>
        <strain evidence="18 19">CSC1P2</strain>
    </source>
</reference>
<dbReference type="PROSITE" id="PS50885">
    <property type="entry name" value="HAMP"/>
    <property type="match status" value="1"/>
</dbReference>
<name>A0A2N3KJJ9_9PROT</name>
<evidence type="ECO:0000256" key="9">
    <source>
        <dbReference type="ARBA" id="ARBA00022840"/>
    </source>
</evidence>
<evidence type="ECO:0000256" key="3">
    <source>
        <dbReference type="ARBA" id="ARBA00022475"/>
    </source>
</evidence>
<dbReference type="GO" id="GO:0009399">
    <property type="term" value="P:nitrogen fixation"/>
    <property type="evidence" value="ECO:0007669"/>
    <property type="project" value="UniProtKB-UniRule"/>
</dbReference>
<keyword evidence="10 15" id="KW-1133">Transmembrane helix</keyword>
<keyword evidence="9 13" id="KW-0067">ATP-binding</keyword>
<protein>
    <recommendedName>
        <fullName evidence="13">Nitrogen regulation protein</fullName>
        <ecNumber evidence="13">2.7.13.3</ecNumber>
    </recommendedName>
</protein>
<keyword evidence="13" id="KW-0535">Nitrogen fixation</keyword>
<keyword evidence="7 13" id="KW-0547">Nucleotide-binding</keyword>
<accession>A0A2N3KJJ9</accession>
<evidence type="ECO:0000256" key="10">
    <source>
        <dbReference type="ARBA" id="ARBA00022989"/>
    </source>
</evidence>
<dbReference type="CDD" id="cd06225">
    <property type="entry name" value="HAMP"/>
    <property type="match status" value="1"/>
</dbReference>
<dbReference type="PROSITE" id="PS50109">
    <property type="entry name" value="HIS_KIN"/>
    <property type="match status" value="1"/>
</dbReference>
<feature type="compositionally biased region" description="Polar residues" evidence="14">
    <location>
        <begin position="738"/>
        <end position="759"/>
    </location>
</feature>
<dbReference type="AlphaFoldDB" id="A0A2N3KJJ9"/>
<dbReference type="Gene3D" id="3.30.565.10">
    <property type="entry name" value="Histidine kinase-like ATPase, C-terminal domain"/>
    <property type="match status" value="1"/>
</dbReference>
<dbReference type="PIRSF" id="PIRSF037532">
    <property type="entry name" value="STHK_NtrY"/>
    <property type="match status" value="1"/>
</dbReference>
<keyword evidence="11 13" id="KW-0902">Two-component regulatory system</keyword>
<dbReference type="InterPro" id="IPR017232">
    <property type="entry name" value="NtrY"/>
</dbReference>
<dbReference type="CDD" id="cd00130">
    <property type="entry name" value="PAS"/>
    <property type="match status" value="1"/>
</dbReference>
<dbReference type="SMART" id="SM00387">
    <property type="entry name" value="HATPase_c"/>
    <property type="match status" value="1"/>
</dbReference>
<evidence type="ECO:0000256" key="14">
    <source>
        <dbReference type="SAM" id="MobiDB-lite"/>
    </source>
</evidence>
<evidence type="ECO:0000256" key="11">
    <source>
        <dbReference type="ARBA" id="ARBA00023012"/>
    </source>
</evidence>
<keyword evidence="3 13" id="KW-1003">Cell membrane</keyword>
<comment type="catalytic activity">
    <reaction evidence="1 13">
        <text>ATP + protein L-histidine = ADP + protein N-phospho-L-histidine.</text>
        <dbReference type="EC" id="2.7.13.3"/>
    </reaction>
</comment>
<evidence type="ECO:0000256" key="5">
    <source>
        <dbReference type="ARBA" id="ARBA00022679"/>
    </source>
</evidence>
<evidence type="ECO:0000259" key="17">
    <source>
        <dbReference type="PROSITE" id="PS50885"/>
    </source>
</evidence>
<dbReference type="EC" id="2.7.13.3" evidence="13"/>
<dbReference type="Proteomes" id="UP000233597">
    <property type="component" value="Unassembled WGS sequence"/>
</dbReference>
<keyword evidence="6 13" id="KW-0812">Transmembrane</keyword>
<evidence type="ECO:0000256" key="4">
    <source>
        <dbReference type="ARBA" id="ARBA00022553"/>
    </source>
</evidence>
<organism evidence="18 19">
    <name type="scientific">Thalassospira marina</name>
    <dbReference type="NCBI Taxonomy" id="2048283"/>
    <lineage>
        <taxon>Bacteria</taxon>
        <taxon>Pseudomonadati</taxon>
        <taxon>Pseudomonadota</taxon>
        <taxon>Alphaproteobacteria</taxon>
        <taxon>Rhodospirillales</taxon>
        <taxon>Thalassospiraceae</taxon>
        <taxon>Thalassospira</taxon>
    </lineage>
</organism>
<evidence type="ECO:0000256" key="15">
    <source>
        <dbReference type="SAM" id="Phobius"/>
    </source>
</evidence>
<keyword evidence="5 13" id="KW-0808">Transferase</keyword>
<dbReference type="GO" id="GO:0006355">
    <property type="term" value="P:regulation of DNA-templated transcription"/>
    <property type="evidence" value="ECO:0007669"/>
    <property type="project" value="InterPro"/>
</dbReference>
<dbReference type="InterPro" id="IPR005467">
    <property type="entry name" value="His_kinase_dom"/>
</dbReference>
<dbReference type="Gene3D" id="1.10.287.130">
    <property type="match status" value="1"/>
</dbReference>
<dbReference type="Pfam" id="PF00989">
    <property type="entry name" value="PAS"/>
    <property type="match status" value="1"/>
</dbReference>
<dbReference type="Gene3D" id="3.30.450.20">
    <property type="entry name" value="PAS domain"/>
    <property type="match status" value="1"/>
</dbReference>
<dbReference type="Gene3D" id="6.10.340.10">
    <property type="match status" value="1"/>
</dbReference>
<feature type="transmembrane region" description="Helical" evidence="15">
    <location>
        <begin position="300"/>
        <end position="327"/>
    </location>
</feature>
<keyword evidence="12 13" id="KW-0472">Membrane</keyword>
<dbReference type="SMART" id="SM00388">
    <property type="entry name" value="HisKA"/>
    <property type="match status" value="1"/>
</dbReference>
<dbReference type="SUPFAM" id="SSF55785">
    <property type="entry name" value="PYP-like sensor domain (PAS domain)"/>
    <property type="match status" value="1"/>
</dbReference>
<evidence type="ECO:0000313" key="18">
    <source>
        <dbReference type="EMBL" id="PKR50718.1"/>
    </source>
</evidence>
<proteinExistence type="predicted"/>
<evidence type="ECO:0000256" key="1">
    <source>
        <dbReference type="ARBA" id="ARBA00000085"/>
    </source>
</evidence>
<dbReference type="Pfam" id="PF00512">
    <property type="entry name" value="HisKA"/>
    <property type="match status" value="1"/>
</dbReference>
<comment type="subcellular location">
    <subcellularLocation>
        <location evidence="2 13">Cell membrane</location>
        <topology evidence="2 13">Multi-pass membrane protein</topology>
    </subcellularLocation>
</comment>
<dbReference type="InterPro" id="IPR003594">
    <property type="entry name" value="HATPase_dom"/>
</dbReference>
<sequence>MSFPARQRRKAWQQSAFVKMLGRIGQSRKFAIGLVVAALLSAIVTYLAMTGTAPLRPDPRTIIILLNIDLVLLLALATLVARKLVQIWVERRKGTAGAKLHTRLVLMFSLVAVTPAIIVAVFSALFLHFGIQGWFSDRIRTAVEESMVIAQAYLQEHQELIRADALATASDLQRLGVSFATDPSRLSRILTAQADARGLPEALIVDGSGRVIAQSDYSFSYDPEGAPVPQEVFDRARVNDVVLMLGDTEDRIRALVRLDNFIDGFLLVGRFVDSNVLDRIEQARRAVKAYENLEGERSGIVVTFVMIFVIIAVVLLLAAVMLGLTVATRLVEPISQLINGAEKVRDGDLSFRVPLDGQGDELEALSRAFNRMTAQLDTQRAELIAANRLNDERRRFTEAILGGVTAGVIGLDADCRINLPNRSASELLGVDIDEKLGHAICEVVPEFSVLFDEAIKEGERSKPRQIEIRRDGLNLMLLARVTVERAGDRSIFGYVVTFDDVTELQNAQRMAAWADVARRIAHEIKNPLTPIQLSAERLRRKYLKEIQSDTEVFKTCIETIVRQVGDIGRMVDEFSSFARMPSPKMRDENLAELAKNALFLQQQAHSSIKYDFVIEDGVNTHIQCDARQVNQCLINTLKNAAEAIAGRDSANGDTAPGHIGIYIRQRSEPDQRIDIVIEDNGRGLPTEHRERLTEPYVTTRSKGTGLGLAIVKKIMEDHGGELILADREETGARITLSFPKSSTKLTENSSDNDSVPPSA</sequence>
<feature type="region of interest" description="Disordered" evidence="14">
    <location>
        <begin position="736"/>
        <end position="759"/>
    </location>
</feature>
<dbReference type="SMART" id="SM00304">
    <property type="entry name" value="HAMP"/>
    <property type="match status" value="1"/>
</dbReference>
<feature type="transmembrane region" description="Helical" evidence="15">
    <location>
        <begin position="30"/>
        <end position="49"/>
    </location>
</feature>
<dbReference type="PANTHER" id="PTHR43065">
    <property type="entry name" value="SENSOR HISTIDINE KINASE"/>
    <property type="match status" value="1"/>
</dbReference>
<dbReference type="NCBIfam" id="TIGR00229">
    <property type="entry name" value="sensory_box"/>
    <property type="match status" value="1"/>
</dbReference>
<dbReference type="PRINTS" id="PR00344">
    <property type="entry name" value="BCTRLSENSOR"/>
</dbReference>
<dbReference type="PANTHER" id="PTHR43065:SF10">
    <property type="entry name" value="PEROXIDE STRESS-ACTIVATED HISTIDINE KINASE MAK3"/>
    <property type="match status" value="1"/>
</dbReference>
<evidence type="ECO:0000256" key="12">
    <source>
        <dbReference type="ARBA" id="ARBA00023136"/>
    </source>
</evidence>
<dbReference type="InterPro" id="IPR003660">
    <property type="entry name" value="HAMP_dom"/>
</dbReference>
<feature type="domain" description="Histidine kinase" evidence="16">
    <location>
        <begin position="519"/>
        <end position="742"/>
    </location>
</feature>